<feature type="domain" description="PDZ" evidence="3">
    <location>
        <begin position="1238"/>
        <end position="1322"/>
    </location>
</feature>
<feature type="region of interest" description="Disordered" evidence="1">
    <location>
        <begin position="950"/>
        <end position="992"/>
    </location>
</feature>
<dbReference type="InterPro" id="IPR019748">
    <property type="entry name" value="FERM_central"/>
</dbReference>
<evidence type="ECO:0000259" key="3">
    <source>
        <dbReference type="PROSITE" id="PS50106"/>
    </source>
</evidence>
<feature type="compositionally biased region" description="Low complexity" evidence="1">
    <location>
        <begin position="337"/>
        <end position="356"/>
    </location>
</feature>
<dbReference type="InterPro" id="IPR035963">
    <property type="entry name" value="FERM_2"/>
</dbReference>
<accession>A0A915P9E7</accession>
<evidence type="ECO:0000256" key="1">
    <source>
        <dbReference type="SAM" id="MobiDB-lite"/>
    </source>
</evidence>
<dbReference type="InterPro" id="IPR036034">
    <property type="entry name" value="PDZ_sf"/>
</dbReference>
<feature type="region of interest" description="Disordered" evidence="1">
    <location>
        <begin position="320"/>
        <end position="388"/>
    </location>
</feature>
<feature type="region of interest" description="Disordered" evidence="1">
    <location>
        <begin position="257"/>
        <end position="280"/>
    </location>
</feature>
<dbReference type="Pfam" id="PF09380">
    <property type="entry name" value="FERM_C"/>
    <property type="match status" value="1"/>
</dbReference>
<dbReference type="InterPro" id="IPR000299">
    <property type="entry name" value="FERM_domain"/>
</dbReference>
<dbReference type="SMART" id="SM00295">
    <property type="entry name" value="B41"/>
    <property type="match status" value="1"/>
</dbReference>
<evidence type="ECO:0000259" key="2">
    <source>
        <dbReference type="PROSITE" id="PS50057"/>
    </source>
</evidence>
<feature type="domain" description="FERM" evidence="2">
    <location>
        <begin position="430"/>
        <end position="742"/>
    </location>
</feature>
<feature type="domain" description="PDZ" evidence="3">
    <location>
        <begin position="833"/>
        <end position="933"/>
    </location>
</feature>
<dbReference type="Gene3D" id="2.30.42.10">
    <property type="match status" value="2"/>
</dbReference>
<dbReference type="SUPFAM" id="SSF50156">
    <property type="entry name" value="PDZ domain-like"/>
    <property type="match status" value="2"/>
</dbReference>
<dbReference type="Gene3D" id="3.10.20.90">
    <property type="entry name" value="Phosphatidylinositol 3-kinase Catalytic Subunit, Chain A, domain 1"/>
    <property type="match status" value="1"/>
</dbReference>
<sequence length="1322" mass="149830">MLETLEQQVSLAEVLEVRGAQLTEFEILIILLTASDYLFNFRLVEEKDVVFTLNQILITSDGQIKIQFIPFTEVPSEYIPPELNGATSPFNSESRIVWCLGNCCILCLSNEHSDVALHSLLNLMTLDHPQSRPSLQKVRQMIRNRLDVVDIGRMHQVVIGLYREVLGDLDELISDEFCDDIRFSSRRSSHLSIVPGPGAPDFQNKILNKKISNQEFSDFSVTNHPEQLDINNFDIAGFGISKNITLNLDSSLKLDDQNEKSEDASTPRALSPSNPFIDEEYNTFSGENEKIDEKEEITNEQINSEILSLSLINQNNSLDKSEDKIDGCEKNPFISRPQQKNNFQQNSQSPSQPFNSGGTFRRQNSLQPERCSRRNAANHTKTGRGTAVSTLMLPTVPEFLTNRSQPSIRLRAQSMRKKKIVAALYRQEPVVVFVRLLDGHTVEVNCTSDQLVGAVFHTVSEHLYISEHLFFGLALLSRNGESIFLEERQHLEKWAPPGWKKQFILNFRFRFYPKKREFIKTSITTHQLYLQLRQDMLSGTLRFQPREKALEMAALALCVEYAGDQEFSSSTSNNLQGDYFNLENYLPGKFYDLKAGEILSVQKEIISFHGQFSKQLCRLEAKERFISLCIEETYYGSHFYRVHKIKPKGHQQQFLPDLRLLAIMPSGIGICREERNGAQRLFTSLHQWSNIRTLQFDKKRFLLGIIENGIAVDNIFYVDHHSKSGYLVRFAASQHGFMLKMRQWQGTLERVRAVQRHRDVAIDGSIEVISQQNHQSIDGLDSKRTHCRNGSQPQMGISAVNSCRQPDLVDLENKECNDVDDESIYGQDAQKIFMVLERHPEFGLGLTLVDGAVNGVRGVYVKSVAAEGDGHKKGLLIGDCLLSINGKILIYLTLFKEFNNRIWISLLDRTRHDAVEIVQNCGGKVRLEVLRFPSISVVLSKEPLQSVINGLNSGRKPTNTHSVKNVKDDESQIVSARRRTSAPPENKNNDSLKNIENVKCVPTKKIDATNITNNNSKPNVSHRQRAVSDFGAISGMTLPTLKTDDILTLSSKNDTIRLDATKPNRYRRHKTSVGFMETTMLESDEDEDISTDGGSSTITRCSLNDLESQRGEYIIKKMPSVTAMYGIENEDNDEERAENINIVTKEKQNKINNGYQRANTIQSTSDVSKSSPFDVALQRFARQNTNNEVNNNNKPLINLDWTNDLTTFEKPKNEELISHSSKTTKQREFDKFDEEVIVVTLNKTENTPIGLSLAKRVGYDGVYIRSIGPDNSLAAQDGTLRVGDQIVRVQGVELRKDESPLNVVKQLKNITGPLKIHVKRRL</sequence>
<dbReference type="WBParaSite" id="scf7180000424115.g12331">
    <property type="protein sequence ID" value="scf7180000424115.g12331"/>
    <property type="gene ID" value="scf7180000424115.g12331"/>
</dbReference>
<evidence type="ECO:0000313" key="4">
    <source>
        <dbReference type="Proteomes" id="UP000887560"/>
    </source>
</evidence>
<dbReference type="PANTHER" id="PTHR46900">
    <property type="entry name" value="TYROSINE-PROTEIN PHOSPHATASE NON-RECEPTOR TYPE 13"/>
    <property type="match status" value="1"/>
</dbReference>
<proteinExistence type="predicted"/>
<dbReference type="SUPFAM" id="SSF50729">
    <property type="entry name" value="PH domain-like"/>
    <property type="match status" value="1"/>
</dbReference>
<dbReference type="InterPro" id="IPR011993">
    <property type="entry name" value="PH-like_dom_sf"/>
</dbReference>
<dbReference type="Pfam" id="PF00595">
    <property type="entry name" value="PDZ"/>
    <property type="match status" value="2"/>
</dbReference>
<dbReference type="CDD" id="cd14473">
    <property type="entry name" value="FERM_B-lobe"/>
    <property type="match status" value="1"/>
</dbReference>
<dbReference type="InterPro" id="IPR001478">
    <property type="entry name" value="PDZ"/>
</dbReference>
<dbReference type="Gene3D" id="2.30.29.30">
    <property type="entry name" value="Pleckstrin-homology domain (PH domain)/Phosphotyrosine-binding domain (PTB)"/>
    <property type="match status" value="1"/>
</dbReference>
<feature type="compositionally biased region" description="Basic and acidic residues" evidence="1">
    <location>
        <begin position="320"/>
        <end position="329"/>
    </location>
</feature>
<dbReference type="InterPro" id="IPR018979">
    <property type="entry name" value="FERM_N"/>
</dbReference>
<dbReference type="SUPFAM" id="SSF54236">
    <property type="entry name" value="Ubiquitin-like"/>
    <property type="match status" value="1"/>
</dbReference>
<dbReference type="SUPFAM" id="SSF47031">
    <property type="entry name" value="Second domain of FERM"/>
    <property type="match status" value="1"/>
</dbReference>
<feature type="compositionally biased region" description="Polar residues" evidence="1">
    <location>
        <begin position="950"/>
        <end position="963"/>
    </location>
</feature>
<protein>
    <submittedName>
        <fullName evidence="5">Uncharacterized protein</fullName>
    </submittedName>
</protein>
<dbReference type="CDD" id="cd00136">
    <property type="entry name" value="PDZ_canonical"/>
    <property type="match status" value="2"/>
</dbReference>
<reference evidence="5" key="1">
    <citation type="submission" date="2022-11" db="UniProtKB">
        <authorList>
            <consortium name="WormBaseParasite"/>
        </authorList>
    </citation>
    <scope>IDENTIFICATION</scope>
</reference>
<dbReference type="SMART" id="SM01196">
    <property type="entry name" value="FERM_C"/>
    <property type="match status" value="1"/>
</dbReference>
<organism evidence="4 5">
    <name type="scientific">Meloidogyne floridensis</name>
    <dbReference type="NCBI Taxonomy" id="298350"/>
    <lineage>
        <taxon>Eukaryota</taxon>
        <taxon>Metazoa</taxon>
        <taxon>Ecdysozoa</taxon>
        <taxon>Nematoda</taxon>
        <taxon>Chromadorea</taxon>
        <taxon>Rhabditida</taxon>
        <taxon>Tylenchina</taxon>
        <taxon>Tylenchomorpha</taxon>
        <taxon>Tylenchoidea</taxon>
        <taxon>Meloidogynidae</taxon>
        <taxon>Meloidogyninae</taxon>
        <taxon>Meloidogyne</taxon>
    </lineage>
</organism>
<dbReference type="Proteomes" id="UP000887560">
    <property type="component" value="Unplaced"/>
</dbReference>
<feature type="compositionally biased region" description="Polar residues" evidence="1">
    <location>
        <begin position="357"/>
        <end position="367"/>
    </location>
</feature>
<dbReference type="InterPro" id="IPR019749">
    <property type="entry name" value="Band_41_domain"/>
</dbReference>
<dbReference type="Pfam" id="PF00373">
    <property type="entry name" value="FERM_M"/>
    <property type="match status" value="1"/>
</dbReference>
<dbReference type="Pfam" id="PF09379">
    <property type="entry name" value="FERM_N"/>
    <property type="match status" value="1"/>
</dbReference>
<dbReference type="PROSITE" id="PS50106">
    <property type="entry name" value="PDZ"/>
    <property type="match status" value="2"/>
</dbReference>
<name>A0A915P9E7_9BILA</name>
<dbReference type="InterPro" id="IPR029071">
    <property type="entry name" value="Ubiquitin-like_domsf"/>
</dbReference>
<dbReference type="PANTHER" id="PTHR46900:SF2">
    <property type="entry name" value="TYROSINE-PROTEIN PHOSPHATASE NON-RECEPTOR TYPE 13"/>
    <property type="match status" value="1"/>
</dbReference>
<dbReference type="PROSITE" id="PS50057">
    <property type="entry name" value="FERM_3"/>
    <property type="match status" value="1"/>
</dbReference>
<dbReference type="InterPro" id="IPR014352">
    <property type="entry name" value="FERM/acyl-CoA-bd_prot_sf"/>
</dbReference>
<dbReference type="InterPro" id="IPR052074">
    <property type="entry name" value="NonRcpt_TyrProt_Phosphatase"/>
</dbReference>
<dbReference type="Gene3D" id="1.20.80.10">
    <property type="match status" value="1"/>
</dbReference>
<keyword evidence="4" id="KW-1185">Reference proteome</keyword>
<dbReference type="SMART" id="SM00228">
    <property type="entry name" value="PDZ"/>
    <property type="match status" value="2"/>
</dbReference>
<dbReference type="InterPro" id="IPR018980">
    <property type="entry name" value="FERM_PH-like_C"/>
</dbReference>
<evidence type="ECO:0000313" key="5">
    <source>
        <dbReference type="WBParaSite" id="scf7180000424115.g12331"/>
    </source>
</evidence>